<dbReference type="Pfam" id="PF13564">
    <property type="entry name" value="DoxX_2"/>
    <property type="match status" value="1"/>
</dbReference>
<evidence type="ECO:0000256" key="1">
    <source>
        <dbReference type="ARBA" id="ARBA00004141"/>
    </source>
</evidence>
<feature type="transmembrane region" description="Helical" evidence="5">
    <location>
        <begin position="46"/>
        <end position="69"/>
    </location>
</feature>
<sequence length="190" mass="21066">MPTETPRGASDPARAVMRWIMAALFVAAGVLHLAAPDKLLAITPSFVPFAPQLIFVTGLCEIAGALALVTRSLRWWAGVAFALYALLVWPANIKHAVEGIDLPGLPSTWWYHGPRLVLQPVIIWWALYCAEVIDWPWRQAALTTTTDAARSGEADQFALSTIDESHTDNYALRHRRSSFPAIFTQFVTRN</sequence>
<evidence type="ECO:0000313" key="6">
    <source>
        <dbReference type="EMBL" id="MBB5048156.1"/>
    </source>
</evidence>
<proteinExistence type="predicted"/>
<dbReference type="InterPro" id="IPR032808">
    <property type="entry name" value="DoxX"/>
</dbReference>
<evidence type="ECO:0000256" key="5">
    <source>
        <dbReference type="SAM" id="Phobius"/>
    </source>
</evidence>
<evidence type="ECO:0000256" key="2">
    <source>
        <dbReference type="ARBA" id="ARBA00022692"/>
    </source>
</evidence>
<keyword evidence="7" id="KW-1185">Reference proteome</keyword>
<evidence type="ECO:0000256" key="3">
    <source>
        <dbReference type="ARBA" id="ARBA00022989"/>
    </source>
</evidence>
<feature type="transmembrane region" description="Helical" evidence="5">
    <location>
        <begin position="75"/>
        <end position="93"/>
    </location>
</feature>
<protein>
    <submittedName>
        <fullName evidence="6">Putative membrane protein</fullName>
    </submittedName>
</protein>
<evidence type="ECO:0000313" key="7">
    <source>
        <dbReference type="Proteomes" id="UP000542353"/>
    </source>
</evidence>
<name>A0A7W8E0R3_9BRAD</name>
<comment type="caution">
    <text evidence="6">The sequence shown here is derived from an EMBL/GenBank/DDBJ whole genome shotgun (WGS) entry which is preliminary data.</text>
</comment>
<keyword evidence="3 5" id="KW-1133">Transmembrane helix</keyword>
<dbReference type="Proteomes" id="UP000542353">
    <property type="component" value="Unassembled WGS sequence"/>
</dbReference>
<dbReference type="GO" id="GO:0016020">
    <property type="term" value="C:membrane"/>
    <property type="evidence" value="ECO:0007669"/>
    <property type="project" value="UniProtKB-SubCell"/>
</dbReference>
<keyword evidence="4 5" id="KW-0472">Membrane</keyword>
<dbReference type="AlphaFoldDB" id="A0A7W8E0R3"/>
<organism evidence="6 7">
    <name type="scientific">Rhodopseudomonas rhenobacensis</name>
    <dbReference type="NCBI Taxonomy" id="87461"/>
    <lineage>
        <taxon>Bacteria</taxon>
        <taxon>Pseudomonadati</taxon>
        <taxon>Pseudomonadota</taxon>
        <taxon>Alphaproteobacteria</taxon>
        <taxon>Hyphomicrobiales</taxon>
        <taxon>Nitrobacteraceae</taxon>
        <taxon>Rhodopseudomonas</taxon>
    </lineage>
</organism>
<dbReference type="EMBL" id="JACHIH010000018">
    <property type="protein sequence ID" value="MBB5048156.1"/>
    <property type="molecule type" value="Genomic_DNA"/>
</dbReference>
<accession>A0A7W8E0R3</accession>
<comment type="subcellular location">
    <subcellularLocation>
        <location evidence="1">Membrane</location>
        <topology evidence="1">Multi-pass membrane protein</topology>
    </subcellularLocation>
</comment>
<dbReference type="PANTHER" id="PTHR36974:SF1">
    <property type="entry name" value="DOXX FAMILY MEMBRANE PROTEIN"/>
    <property type="match status" value="1"/>
</dbReference>
<feature type="transmembrane region" description="Helical" evidence="5">
    <location>
        <begin position="16"/>
        <end position="34"/>
    </location>
</feature>
<keyword evidence="2 5" id="KW-0812">Transmembrane</keyword>
<dbReference type="PANTHER" id="PTHR36974">
    <property type="entry name" value="MEMBRANE PROTEIN-RELATED"/>
    <property type="match status" value="1"/>
</dbReference>
<evidence type="ECO:0000256" key="4">
    <source>
        <dbReference type="ARBA" id="ARBA00023136"/>
    </source>
</evidence>
<reference evidence="6 7" key="1">
    <citation type="submission" date="2020-08" db="EMBL/GenBank/DDBJ databases">
        <title>Genomic Encyclopedia of Type Strains, Phase IV (KMG-IV): sequencing the most valuable type-strain genomes for metagenomic binning, comparative biology and taxonomic classification.</title>
        <authorList>
            <person name="Goeker M."/>
        </authorList>
    </citation>
    <scope>NUCLEOTIDE SEQUENCE [LARGE SCALE GENOMIC DNA]</scope>
    <source>
        <strain evidence="6 7">DSM 12706</strain>
    </source>
</reference>
<gene>
    <name evidence="6" type="ORF">HNR60_002918</name>
</gene>